<dbReference type="EMBL" id="JXTC01000011">
    <property type="protein sequence ID" value="POO00891.1"/>
    <property type="molecule type" value="Genomic_DNA"/>
</dbReference>
<accession>A0A2P5FSY6</accession>
<evidence type="ECO:0000313" key="2">
    <source>
        <dbReference type="EMBL" id="POO00891.1"/>
    </source>
</evidence>
<evidence type="ECO:0000256" key="1">
    <source>
        <dbReference type="SAM" id="SignalP"/>
    </source>
</evidence>
<name>A0A2P5FSY6_TREOI</name>
<dbReference type="AlphaFoldDB" id="A0A2P5FSY6"/>
<sequence length="62" mass="6235">MVVIVLLSWAINQISSDNACDIVLTCKIPITVGAGAGPDFAFSGASISNGNEELLSGGVSPN</sequence>
<feature type="chain" id="PRO_5015133662" evidence="1">
    <location>
        <begin position="17"/>
        <end position="62"/>
    </location>
</feature>
<reference evidence="3" key="1">
    <citation type="submission" date="2016-06" db="EMBL/GenBank/DDBJ databases">
        <title>Parallel loss of symbiosis genes in relatives of nitrogen-fixing non-legume Parasponia.</title>
        <authorList>
            <person name="Van Velzen R."/>
            <person name="Holmer R."/>
            <person name="Bu F."/>
            <person name="Rutten L."/>
            <person name="Van Zeijl A."/>
            <person name="Liu W."/>
            <person name="Santuari L."/>
            <person name="Cao Q."/>
            <person name="Sharma T."/>
            <person name="Shen D."/>
            <person name="Roswanjaya Y."/>
            <person name="Wardhani T."/>
            <person name="Kalhor M.S."/>
            <person name="Jansen J."/>
            <person name="Van den Hoogen J."/>
            <person name="Gungor B."/>
            <person name="Hartog M."/>
            <person name="Hontelez J."/>
            <person name="Verver J."/>
            <person name="Yang W.-C."/>
            <person name="Schijlen E."/>
            <person name="Repin R."/>
            <person name="Schilthuizen M."/>
            <person name="Schranz E."/>
            <person name="Heidstra R."/>
            <person name="Miyata K."/>
            <person name="Fedorova E."/>
            <person name="Kohlen W."/>
            <person name="Bisseling T."/>
            <person name="Smit S."/>
            <person name="Geurts R."/>
        </authorList>
    </citation>
    <scope>NUCLEOTIDE SEQUENCE [LARGE SCALE GENOMIC DNA]</scope>
    <source>
        <strain evidence="3">cv. RG33-2</strain>
    </source>
</reference>
<evidence type="ECO:0000313" key="3">
    <source>
        <dbReference type="Proteomes" id="UP000237000"/>
    </source>
</evidence>
<feature type="signal peptide" evidence="1">
    <location>
        <begin position="1"/>
        <end position="16"/>
    </location>
</feature>
<dbReference type="Proteomes" id="UP000237000">
    <property type="component" value="Unassembled WGS sequence"/>
</dbReference>
<keyword evidence="3" id="KW-1185">Reference proteome</keyword>
<proteinExistence type="predicted"/>
<organism evidence="2 3">
    <name type="scientific">Trema orientale</name>
    <name type="common">Charcoal tree</name>
    <name type="synonym">Celtis orientalis</name>
    <dbReference type="NCBI Taxonomy" id="63057"/>
    <lineage>
        <taxon>Eukaryota</taxon>
        <taxon>Viridiplantae</taxon>
        <taxon>Streptophyta</taxon>
        <taxon>Embryophyta</taxon>
        <taxon>Tracheophyta</taxon>
        <taxon>Spermatophyta</taxon>
        <taxon>Magnoliopsida</taxon>
        <taxon>eudicotyledons</taxon>
        <taxon>Gunneridae</taxon>
        <taxon>Pentapetalae</taxon>
        <taxon>rosids</taxon>
        <taxon>fabids</taxon>
        <taxon>Rosales</taxon>
        <taxon>Cannabaceae</taxon>
        <taxon>Trema</taxon>
    </lineage>
</organism>
<gene>
    <name evidence="2" type="ORF">TorRG33x02_035220</name>
</gene>
<comment type="caution">
    <text evidence="2">The sequence shown here is derived from an EMBL/GenBank/DDBJ whole genome shotgun (WGS) entry which is preliminary data.</text>
</comment>
<keyword evidence="1" id="KW-0732">Signal</keyword>
<protein>
    <submittedName>
        <fullName evidence="2">Uncharacterized protein</fullName>
    </submittedName>
</protein>
<dbReference type="InParanoid" id="A0A2P5FSY6"/>